<evidence type="ECO:0000256" key="6">
    <source>
        <dbReference type="ARBA" id="ARBA00022723"/>
    </source>
</evidence>
<evidence type="ECO:0000256" key="13">
    <source>
        <dbReference type="PIRSR" id="PIRSR605959-1"/>
    </source>
</evidence>
<feature type="binding site" evidence="14">
    <location>
        <position position="127"/>
    </location>
    <ligand>
        <name>substrate</name>
    </ligand>
</feature>
<evidence type="ECO:0000256" key="12">
    <source>
        <dbReference type="ARBA" id="ARBA00031740"/>
    </source>
</evidence>
<dbReference type="AlphaFoldDB" id="A0A0D2WLL4"/>
<dbReference type="InterPro" id="IPR005959">
    <property type="entry name" value="Fumarylacetoacetase"/>
</dbReference>
<dbReference type="InParanoid" id="A0A0D2WLL4"/>
<dbReference type="GO" id="GO:0004334">
    <property type="term" value="F:fumarylacetoacetase activity"/>
    <property type="evidence" value="ECO:0007669"/>
    <property type="project" value="UniProtKB-UniRule"/>
</dbReference>
<evidence type="ECO:0000256" key="4">
    <source>
        <dbReference type="ARBA" id="ARBA00012094"/>
    </source>
</evidence>
<evidence type="ECO:0000256" key="11">
    <source>
        <dbReference type="ARBA" id="ARBA00023232"/>
    </source>
</evidence>
<dbReference type="Gene3D" id="2.30.30.230">
    <property type="entry name" value="Fumarylacetoacetase, N-terminal domain"/>
    <property type="match status" value="1"/>
</dbReference>
<dbReference type="Proteomes" id="UP000008743">
    <property type="component" value="Unassembled WGS sequence"/>
</dbReference>
<comment type="pathway">
    <text evidence="2 16">Amino-acid degradation; L-phenylalanine degradation; acetoacetate and fumarate from L-phenylalanine: step 6/6.</text>
</comment>
<feature type="binding site" evidence="15">
    <location>
        <position position="257"/>
    </location>
    <ligand>
        <name>Mg(2+)</name>
        <dbReference type="ChEBI" id="CHEBI:18420"/>
    </ligand>
</feature>
<feature type="domain" description="Fumarylacetoacetase N-terminal" evidence="18">
    <location>
        <begin position="16"/>
        <end position="117"/>
    </location>
</feature>
<evidence type="ECO:0000256" key="14">
    <source>
        <dbReference type="PIRSR" id="PIRSR605959-2"/>
    </source>
</evidence>
<sequence>MSCWVDVPAGSDFPIQNLPYGVISTADAPSVRRIAVAIGAHALDLAATAHLFTDAAVQAAFAQPTLNQFMSLGRAAWSSARAEITAWLTSTASALHSDAALRARALIPLAHVTMHMPAQIGDYTDFYSSIDHATNVGIMFRGRENALMPNWKHLPVGYHGRASSIVVSGTPLRRPCGQTKADDEKAVPVYEPSKTLDFELEMAFFVGAGNKLGEPIPATRAHEHIFGMVLMNDWSARDIQKWEYVPLGPFLGKNFGTTISPWVVTMDALAPFAVPNAVQDPQPLPYLRHDDAYTFDIKLEVAIKGENMAAPGVVTRSNFRHMYWTMKQQLAHHSVNGCNMQPGDLLASGTISGPEESSFGSMLELSWKGTRTIDLGGGEVRKFIKDNDEVIIRGHCEANGVRIGFGEASGKILPATPMQF</sequence>
<gene>
    <name evidence="19" type="ORF">CAOG_002042</name>
</gene>
<feature type="binding site" evidence="15">
    <location>
        <position position="233"/>
    </location>
    <ligand>
        <name>Mg(2+)</name>
        <dbReference type="ChEBI" id="CHEBI:18420"/>
    </ligand>
</feature>
<evidence type="ECO:0000256" key="9">
    <source>
        <dbReference type="ARBA" id="ARBA00022842"/>
    </source>
</evidence>
<dbReference type="InterPro" id="IPR036663">
    <property type="entry name" value="Fumarylacetoacetase_C_sf"/>
</dbReference>
<keyword evidence="20" id="KW-1185">Reference proteome</keyword>
<accession>A0A0D2WLL4</accession>
<dbReference type="InterPro" id="IPR015377">
    <property type="entry name" value="Fumarylacetoacetase_N"/>
</dbReference>
<evidence type="ECO:0000256" key="1">
    <source>
        <dbReference type="ARBA" id="ARBA00000353"/>
    </source>
</evidence>
<reference evidence="20" key="1">
    <citation type="submission" date="2011-02" db="EMBL/GenBank/DDBJ databases">
        <title>The Genome Sequence of Capsaspora owczarzaki ATCC 30864.</title>
        <authorList>
            <person name="Russ C."/>
            <person name="Cuomo C."/>
            <person name="Burger G."/>
            <person name="Gray M.W."/>
            <person name="Holland P.W.H."/>
            <person name="King N."/>
            <person name="Lang F.B.F."/>
            <person name="Roger A.J."/>
            <person name="Ruiz-Trillo I."/>
            <person name="Young S.K."/>
            <person name="Zeng Q."/>
            <person name="Gargeya S."/>
            <person name="Alvarado L."/>
            <person name="Berlin A."/>
            <person name="Chapman S.B."/>
            <person name="Chen Z."/>
            <person name="Freedman E."/>
            <person name="Gellesch M."/>
            <person name="Goldberg J."/>
            <person name="Griggs A."/>
            <person name="Gujja S."/>
            <person name="Heilman E."/>
            <person name="Heiman D."/>
            <person name="Howarth C."/>
            <person name="Mehta T."/>
            <person name="Neiman D."/>
            <person name="Pearson M."/>
            <person name="Roberts A."/>
            <person name="Saif S."/>
            <person name="Shea T."/>
            <person name="Shenoy N."/>
            <person name="Sisk P."/>
            <person name="Stolte C."/>
            <person name="Sykes S."/>
            <person name="White J."/>
            <person name="Yandava C."/>
            <person name="Haas B."/>
            <person name="Nusbaum C."/>
            <person name="Birren B."/>
        </authorList>
    </citation>
    <scope>NUCLEOTIDE SEQUENCE</scope>
    <source>
        <strain evidence="20">ATCC 30864</strain>
    </source>
</reference>
<evidence type="ECO:0000313" key="20">
    <source>
        <dbReference type="Proteomes" id="UP000008743"/>
    </source>
</evidence>
<dbReference type="GO" id="GO:1902000">
    <property type="term" value="P:homogentisate catabolic process"/>
    <property type="evidence" value="ECO:0007669"/>
    <property type="project" value="TreeGrafter"/>
</dbReference>
<feature type="binding site" evidence="15">
    <location>
        <position position="253"/>
    </location>
    <ligand>
        <name>Mg(2+)</name>
        <dbReference type="ChEBI" id="CHEBI:18420"/>
    </ligand>
</feature>
<feature type="active site" description="Proton acceptor" evidence="13">
    <location>
        <position position="132"/>
    </location>
</feature>
<dbReference type="PANTHER" id="PTHR43069">
    <property type="entry name" value="FUMARYLACETOACETASE"/>
    <property type="match status" value="1"/>
</dbReference>
<evidence type="ECO:0000259" key="18">
    <source>
        <dbReference type="Pfam" id="PF09298"/>
    </source>
</evidence>
<evidence type="ECO:0000313" key="19">
    <source>
        <dbReference type="EMBL" id="KJE90798.1"/>
    </source>
</evidence>
<dbReference type="EMBL" id="KE346362">
    <property type="protein sequence ID" value="KJE90798.1"/>
    <property type="molecule type" value="Genomic_DNA"/>
</dbReference>
<keyword evidence="8 15" id="KW-0106">Calcium</keyword>
<organism evidence="19 20">
    <name type="scientific">Capsaspora owczarzaki (strain ATCC 30864)</name>
    <dbReference type="NCBI Taxonomy" id="595528"/>
    <lineage>
        <taxon>Eukaryota</taxon>
        <taxon>Filasterea</taxon>
        <taxon>Capsaspora</taxon>
    </lineage>
</organism>
<dbReference type="PANTHER" id="PTHR43069:SF2">
    <property type="entry name" value="FUMARYLACETOACETASE"/>
    <property type="match status" value="1"/>
</dbReference>
<proteinExistence type="inferred from homology"/>
<dbReference type="EC" id="3.7.1.2" evidence="4 16"/>
<protein>
    <recommendedName>
        <fullName evidence="5 16">Fumarylacetoacetase</fullName>
        <ecNumber evidence="4 16">3.7.1.2</ecNumber>
    </recommendedName>
    <alternativeName>
        <fullName evidence="12 16">Fumarylacetoacetate hydrolase</fullName>
    </alternativeName>
</protein>
<evidence type="ECO:0000256" key="10">
    <source>
        <dbReference type="ARBA" id="ARBA00022878"/>
    </source>
</evidence>
<comment type="similarity">
    <text evidence="3 16">Belongs to the FAH family.</text>
</comment>
<evidence type="ECO:0000256" key="3">
    <source>
        <dbReference type="ARBA" id="ARBA00010211"/>
    </source>
</evidence>
<dbReference type="STRING" id="595528.A0A0D2WLL4"/>
<evidence type="ECO:0000256" key="16">
    <source>
        <dbReference type="RuleBase" id="RU366008"/>
    </source>
</evidence>
<keyword evidence="11 16" id="KW-0585">Phenylalanine catabolism</keyword>
<evidence type="ECO:0000256" key="8">
    <source>
        <dbReference type="ARBA" id="ARBA00022837"/>
    </source>
</evidence>
<name>A0A0D2WLL4_CAPO3</name>
<dbReference type="InterPro" id="IPR036462">
    <property type="entry name" value="Fumarylacetoacetase_N_sf"/>
</dbReference>
<dbReference type="GO" id="GO:0006559">
    <property type="term" value="P:L-phenylalanine catabolic process"/>
    <property type="evidence" value="ECO:0007669"/>
    <property type="project" value="UniProtKB-UniRule"/>
</dbReference>
<feature type="binding site" evidence="15">
    <location>
        <position position="125"/>
    </location>
    <ligand>
        <name>Ca(2+)</name>
        <dbReference type="ChEBI" id="CHEBI:29108"/>
    </ligand>
</feature>
<keyword evidence="10 16" id="KW-0828">Tyrosine catabolism</keyword>
<dbReference type="UniPathway" id="UPA00139">
    <property type="reaction ID" value="UER00341"/>
</dbReference>
<dbReference type="OMA" id="YWTAAQQ"/>
<dbReference type="Gene3D" id="3.90.850.10">
    <property type="entry name" value="Fumarylacetoacetase-like, C-terminal domain"/>
    <property type="match status" value="1"/>
</dbReference>
<feature type="binding site" evidence="14">
    <location>
        <position position="240"/>
    </location>
    <ligand>
        <name>substrate</name>
    </ligand>
</feature>
<comment type="cofactor">
    <cofactor evidence="16">
        <name>Mg(2+)</name>
        <dbReference type="ChEBI" id="CHEBI:18420"/>
    </cofactor>
    <cofactor evidence="16">
        <name>Ca(2+)</name>
        <dbReference type="ChEBI" id="CHEBI:29108"/>
    </cofactor>
</comment>
<dbReference type="GO" id="GO:0046872">
    <property type="term" value="F:metal ion binding"/>
    <property type="evidence" value="ECO:0007669"/>
    <property type="project" value="UniProtKB-UniRule"/>
</dbReference>
<evidence type="ECO:0000256" key="5">
    <source>
        <dbReference type="ARBA" id="ARBA00014741"/>
    </source>
</evidence>
<keyword evidence="7 16" id="KW-0378">Hydrolase</keyword>
<dbReference type="eggNOG" id="KOG2843">
    <property type="taxonomic scope" value="Eukaryota"/>
</dbReference>
<feature type="domain" description="Fumarylacetoacetase-like C-terminal" evidence="17">
    <location>
        <begin position="125"/>
        <end position="392"/>
    </location>
</feature>
<feature type="binding site" evidence="15">
    <location>
        <position position="199"/>
    </location>
    <ligand>
        <name>Ca(2+)</name>
        <dbReference type="ChEBI" id="CHEBI:29108"/>
    </ligand>
</feature>
<feature type="binding site" evidence="14">
    <location>
        <position position="350"/>
    </location>
    <ligand>
        <name>substrate</name>
    </ligand>
</feature>
<keyword evidence="9 15" id="KW-0460">Magnesium</keyword>
<feature type="binding site" evidence="14">
    <location>
        <position position="244"/>
    </location>
    <ligand>
        <name>substrate</name>
    </ligand>
</feature>
<dbReference type="OrthoDB" id="9971669at2759"/>
<dbReference type="SUPFAM" id="SSF63433">
    <property type="entry name" value="Fumarylacetoacetate hydrolase, FAH, N-terminal domain"/>
    <property type="match status" value="1"/>
</dbReference>
<evidence type="ECO:0000256" key="2">
    <source>
        <dbReference type="ARBA" id="ARBA00004782"/>
    </source>
</evidence>
<dbReference type="NCBIfam" id="TIGR01266">
    <property type="entry name" value="fum_ac_acetase"/>
    <property type="match status" value="1"/>
</dbReference>
<evidence type="ECO:0000259" key="17">
    <source>
        <dbReference type="Pfam" id="PF01557"/>
    </source>
</evidence>
<evidence type="ECO:0000256" key="15">
    <source>
        <dbReference type="PIRSR" id="PIRSR605959-3"/>
    </source>
</evidence>
<dbReference type="GO" id="GO:0006572">
    <property type="term" value="P:L-tyrosine catabolic process"/>
    <property type="evidence" value="ECO:0007669"/>
    <property type="project" value="UniProtKB-UniRule"/>
</dbReference>
<keyword evidence="6 15" id="KW-0479">Metal-binding</keyword>
<dbReference type="FunFam" id="3.90.850.10:FF:000004">
    <property type="entry name" value="Fumarylacetoacetase"/>
    <property type="match status" value="1"/>
</dbReference>
<dbReference type="PhylomeDB" id="A0A0D2WLL4"/>
<evidence type="ECO:0000256" key="7">
    <source>
        <dbReference type="ARBA" id="ARBA00022801"/>
    </source>
</evidence>
<dbReference type="InterPro" id="IPR011234">
    <property type="entry name" value="Fumarylacetoacetase-like_C"/>
</dbReference>
<feature type="binding site" evidence="14">
    <location>
        <position position="141"/>
    </location>
    <ligand>
        <name>substrate</name>
    </ligand>
</feature>
<feature type="binding site" evidence="15">
    <location>
        <position position="201"/>
    </location>
    <ligand>
        <name>Ca(2+)</name>
        <dbReference type="ChEBI" id="CHEBI:29108"/>
    </ligand>
</feature>
<dbReference type="Pfam" id="PF09298">
    <property type="entry name" value="FAA_hydrolase_N"/>
    <property type="match status" value="1"/>
</dbReference>
<dbReference type="RefSeq" id="XP_004348792.1">
    <property type="nucleotide sequence ID" value="XM_004348742.2"/>
</dbReference>
<comment type="catalytic activity">
    <reaction evidence="1 16">
        <text>4-fumarylacetoacetate + H2O = acetoacetate + fumarate + H(+)</text>
        <dbReference type="Rhea" id="RHEA:10244"/>
        <dbReference type="ChEBI" id="CHEBI:13705"/>
        <dbReference type="ChEBI" id="CHEBI:15377"/>
        <dbReference type="ChEBI" id="CHEBI:15378"/>
        <dbReference type="ChEBI" id="CHEBI:18034"/>
        <dbReference type="ChEBI" id="CHEBI:29806"/>
        <dbReference type="EC" id="3.7.1.2"/>
    </reaction>
</comment>
<dbReference type="Pfam" id="PF01557">
    <property type="entry name" value="FAA_hydrolase"/>
    <property type="match status" value="1"/>
</dbReference>
<dbReference type="SUPFAM" id="SSF56529">
    <property type="entry name" value="FAH"/>
    <property type="match status" value="1"/>
</dbReference>